<dbReference type="Proteomes" id="UP000886520">
    <property type="component" value="Chromosome 4"/>
</dbReference>
<comment type="subunit">
    <text evidence="12">Interacts with ARAC5 and ARAC10.</text>
</comment>
<comment type="catalytic activity">
    <reaction evidence="10">
        <text>L-threonyl-[protein] + ATP = O-phospho-L-threonyl-[protein] + ADP + H(+)</text>
        <dbReference type="Rhea" id="RHEA:46608"/>
        <dbReference type="Rhea" id="RHEA-COMP:11060"/>
        <dbReference type="Rhea" id="RHEA-COMP:11605"/>
        <dbReference type="ChEBI" id="CHEBI:15378"/>
        <dbReference type="ChEBI" id="CHEBI:30013"/>
        <dbReference type="ChEBI" id="CHEBI:30616"/>
        <dbReference type="ChEBI" id="CHEBI:61977"/>
        <dbReference type="ChEBI" id="CHEBI:456216"/>
        <dbReference type="EC" id="2.7.11.1"/>
    </reaction>
</comment>
<keyword evidence="8" id="KW-0418">Kinase</keyword>
<keyword evidence="3" id="KW-0963">Cytoplasm</keyword>
<dbReference type="Pfam" id="PF07714">
    <property type="entry name" value="PK_Tyr_Ser-Thr"/>
    <property type="match status" value="1"/>
</dbReference>
<evidence type="ECO:0000256" key="10">
    <source>
        <dbReference type="ARBA" id="ARBA00047899"/>
    </source>
</evidence>
<evidence type="ECO:0000256" key="5">
    <source>
        <dbReference type="ARBA" id="ARBA00022553"/>
    </source>
</evidence>
<evidence type="ECO:0000256" key="7">
    <source>
        <dbReference type="ARBA" id="ARBA00022741"/>
    </source>
</evidence>
<evidence type="ECO:0000256" key="8">
    <source>
        <dbReference type="ARBA" id="ARBA00022777"/>
    </source>
</evidence>
<dbReference type="InterPro" id="IPR046958">
    <property type="entry name" value="RBK1/2/STUNTED"/>
</dbReference>
<feature type="domain" description="Protein kinase" evidence="14">
    <location>
        <begin position="359"/>
        <end position="631"/>
    </location>
</feature>
<dbReference type="PROSITE" id="PS00107">
    <property type="entry name" value="PROTEIN_KINASE_ATP"/>
    <property type="match status" value="1"/>
</dbReference>
<evidence type="ECO:0000256" key="2">
    <source>
        <dbReference type="ARBA" id="ARBA00012513"/>
    </source>
</evidence>
<comment type="caution">
    <text evidence="15">The sequence shown here is derived from an EMBL/GenBank/DDBJ whole genome shotgun (WGS) entry which is preliminary data.</text>
</comment>
<evidence type="ECO:0000256" key="13">
    <source>
        <dbReference type="PROSITE-ProRule" id="PRU10141"/>
    </source>
</evidence>
<dbReference type="PROSITE" id="PS00108">
    <property type="entry name" value="PROTEIN_KINASE_ST"/>
    <property type="match status" value="1"/>
</dbReference>
<protein>
    <recommendedName>
        <fullName evidence="2">non-specific serine/threonine protein kinase</fullName>
        <ecNumber evidence="2">2.7.11.1</ecNumber>
    </recommendedName>
</protein>
<keyword evidence="5" id="KW-0597">Phosphoprotein</keyword>
<evidence type="ECO:0000259" key="14">
    <source>
        <dbReference type="PROSITE" id="PS50011"/>
    </source>
</evidence>
<evidence type="ECO:0000256" key="3">
    <source>
        <dbReference type="ARBA" id="ARBA00022490"/>
    </source>
</evidence>
<keyword evidence="9 13" id="KW-0067">ATP-binding</keyword>
<dbReference type="SMART" id="SM00220">
    <property type="entry name" value="S_TKc"/>
    <property type="match status" value="1"/>
</dbReference>
<dbReference type="GO" id="GO:0004674">
    <property type="term" value="F:protein serine/threonine kinase activity"/>
    <property type="evidence" value="ECO:0007669"/>
    <property type="project" value="UniProtKB-KW"/>
</dbReference>
<dbReference type="EC" id="2.7.11.1" evidence="2"/>
<accession>A0A9D4V7M3</accession>
<dbReference type="InterPro" id="IPR008271">
    <property type="entry name" value="Ser/Thr_kinase_AS"/>
</dbReference>
<dbReference type="GO" id="GO:0005737">
    <property type="term" value="C:cytoplasm"/>
    <property type="evidence" value="ECO:0007669"/>
    <property type="project" value="UniProtKB-SubCell"/>
</dbReference>
<feature type="binding site" evidence="13">
    <location>
        <position position="387"/>
    </location>
    <ligand>
        <name>ATP</name>
        <dbReference type="ChEBI" id="CHEBI:30616"/>
    </ligand>
</feature>
<dbReference type="PANTHER" id="PTHR47987">
    <property type="entry name" value="OS08G0249100 PROTEIN"/>
    <property type="match status" value="1"/>
</dbReference>
<sequence length="676" mass="76122">MADKKLRWQNQNHFLQARHGFDKGSYSPETIAVALPLEEDQAFDLLCWTINMAARPGDTIVALRQRDYDTMQKFIAGNVYKMHVVSTRFKPLQELCNIKQVHLEVKGASVDVAEKLLVEEVLAMNATMVVVTVSGHNLKRHAHRRGNFLLRQLPAGCSLAVVKDYRILCYKENKFGAGLTQRGQGCGEEVASLQFQPTLFTVKAWENSSQLDTSIISNIWSPKKGWMNSPKRVLDSSDAFVDSYGSPSSNDHSGLSRSSLKRPLMSCSLSSHCEENYVQTRQNCSCLSIRRSNIQECGMHIFLSARQRKRLKAWKFTLQSLISSVWPWKWANTRIPIMGVGTSWKVLTYEEISKATSRFNKDNLVGKGGHSEVYKGILGEGELVAVKRLIRGDTGDQRTVDFLTEIGMICHALHPNITPLVGYCIEKGLYLVYQFMRHGNLAAWLYGGRSPTLKWAIRYKIALGIAKGLNYLHSGCQRRIIHRDIKASNILLGSDFEPQISDFGLGKWLPNQCSHHVLSPVEGTFGYLAPEYVMNGIVDEKTDVFSYGVLLLELITGRKPIEGLQSSLVLWARPFLETLHVAKLVDEQLNGDYDPQEMQSMMMAAALCVQQLPECRPCMAQVLQMLTDEQTSDGPDSFSAFSSQSFCLQDAIFDGDYSSTHYQDDLRRHREIALAF</sequence>
<dbReference type="InterPro" id="IPR001245">
    <property type="entry name" value="Ser-Thr/Tyr_kinase_cat_dom"/>
</dbReference>
<evidence type="ECO:0000256" key="6">
    <source>
        <dbReference type="ARBA" id="ARBA00022679"/>
    </source>
</evidence>
<organism evidence="15 16">
    <name type="scientific">Adiantum capillus-veneris</name>
    <name type="common">Maidenhair fern</name>
    <dbReference type="NCBI Taxonomy" id="13818"/>
    <lineage>
        <taxon>Eukaryota</taxon>
        <taxon>Viridiplantae</taxon>
        <taxon>Streptophyta</taxon>
        <taxon>Embryophyta</taxon>
        <taxon>Tracheophyta</taxon>
        <taxon>Polypodiopsida</taxon>
        <taxon>Polypodiidae</taxon>
        <taxon>Polypodiales</taxon>
        <taxon>Pteridineae</taxon>
        <taxon>Pteridaceae</taxon>
        <taxon>Vittarioideae</taxon>
        <taxon>Adiantum</taxon>
    </lineage>
</organism>
<evidence type="ECO:0000256" key="4">
    <source>
        <dbReference type="ARBA" id="ARBA00022527"/>
    </source>
</evidence>
<evidence type="ECO:0000256" key="1">
    <source>
        <dbReference type="ARBA" id="ARBA00004496"/>
    </source>
</evidence>
<dbReference type="GO" id="GO:0051020">
    <property type="term" value="F:GTPase binding"/>
    <property type="evidence" value="ECO:0007669"/>
    <property type="project" value="UniProtKB-ARBA"/>
</dbReference>
<dbReference type="AlphaFoldDB" id="A0A9D4V7M3"/>
<dbReference type="InterPro" id="IPR011009">
    <property type="entry name" value="Kinase-like_dom_sf"/>
</dbReference>
<evidence type="ECO:0000256" key="11">
    <source>
        <dbReference type="ARBA" id="ARBA00048679"/>
    </source>
</evidence>
<dbReference type="GO" id="GO:0005524">
    <property type="term" value="F:ATP binding"/>
    <property type="evidence" value="ECO:0007669"/>
    <property type="project" value="UniProtKB-UniRule"/>
</dbReference>
<name>A0A9D4V7M3_ADICA</name>
<dbReference type="FunFam" id="1.10.510.10:FF:000335">
    <property type="entry name" value="receptor-like cytosolic serine/threonine-protein kinase RBK2"/>
    <property type="match status" value="1"/>
</dbReference>
<evidence type="ECO:0000313" key="15">
    <source>
        <dbReference type="EMBL" id="KAI5081118.1"/>
    </source>
</evidence>
<dbReference type="Gene3D" id="1.10.510.10">
    <property type="entry name" value="Transferase(Phosphotransferase) domain 1"/>
    <property type="match status" value="1"/>
</dbReference>
<evidence type="ECO:0000313" key="16">
    <source>
        <dbReference type="Proteomes" id="UP000886520"/>
    </source>
</evidence>
<keyword evidence="6" id="KW-0808">Transferase</keyword>
<reference evidence="15" key="1">
    <citation type="submission" date="2021-01" db="EMBL/GenBank/DDBJ databases">
        <title>Adiantum capillus-veneris genome.</title>
        <authorList>
            <person name="Fang Y."/>
            <person name="Liao Q."/>
        </authorList>
    </citation>
    <scope>NUCLEOTIDE SEQUENCE</scope>
    <source>
        <strain evidence="15">H3</strain>
        <tissue evidence="15">Leaf</tissue>
    </source>
</reference>
<dbReference type="SUPFAM" id="SSF56112">
    <property type="entry name" value="Protein kinase-like (PK-like)"/>
    <property type="match status" value="1"/>
</dbReference>
<gene>
    <name evidence="15" type="ORF">GOP47_0004301</name>
</gene>
<dbReference type="Gene3D" id="3.30.200.20">
    <property type="entry name" value="Phosphorylase Kinase, domain 1"/>
    <property type="match status" value="1"/>
</dbReference>
<keyword evidence="4" id="KW-0723">Serine/threonine-protein kinase</keyword>
<dbReference type="PROSITE" id="PS50011">
    <property type="entry name" value="PROTEIN_KINASE_DOM"/>
    <property type="match status" value="1"/>
</dbReference>
<dbReference type="EMBL" id="JABFUD020000004">
    <property type="protein sequence ID" value="KAI5081118.1"/>
    <property type="molecule type" value="Genomic_DNA"/>
</dbReference>
<dbReference type="InterPro" id="IPR017441">
    <property type="entry name" value="Protein_kinase_ATP_BS"/>
</dbReference>
<keyword evidence="16" id="KW-1185">Reference proteome</keyword>
<evidence type="ECO:0000256" key="9">
    <source>
        <dbReference type="ARBA" id="ARBA00022840"/>
    </source>
</evidence>
<keyword evidence="7 13" id="KW-0547">Nucleotide-binding</keyword>
<comment type="subcellular location">
    <subcellularLocation>
        <location evidence="1">Cytoplasm</location>
    </subcellularLocation>
</comment>
<comment type="catalytic activity">
    <reaction evidence="11">
        <text>L-seryl-[protein] + ATP = O-phospho-L-seryl-[protein] + ADP + H(+)</text>
        <dbReference type="Rhea" id="RHEA:17989"/>
        <dbReference type="Rhea" id="RHEA-COMP:9863"/>
        <dbReference type="Rhea" id="RHEA-COMP:11604"/>
        <dbReference type="ChEBI" id="CHEBI:15378"/>
        <dbReference type="ChEBI" id="CHEBI:29999"/>
        <dbReference type="ChEBI" id="CHEBI:30616"/>
        <dbReference type="ChEBI" id="CHEBI:83421"/>
        <dbReference type="ChEBI" id="CHEBI:456216"/>
        <dbReference type="EC" id="2.7.11.1"/>
    </reaction>
</comment>
<dbReference type="OrthoDB" id="1907615at2759"/>
<dbReference type="InterPro" id="IPR000719">
    <property type="entry name" value="Prot_kinase_dom"/>
</dbReference>
<proteinExistence type="predicted"/>
<evidence type="ECO:0000256" key="12">
    <source>
        <dbReference type="ARBA" id="ARBA00063228"/>
    </source>
</evidence>